<evidence type="ECO:0000259" key="1">
    <source>
        <dbReference type="Pfam" id="PF00724"/>
    </source>
</evidence>
<dbReference type="PANTHER" id="PTHR22893">
    <property type="entry name" value="NADH OXIDOREDUCTASE-RELATED"/>
    <property type="match status" value="1"/>
</dbReference>
<dbReference type="AlphaFoldDB" id="A0A6G1GZ09"/>
<name>A0A6G1GZ09_9PEZI</name>
<dbReference type="GO" id="GO:0016491">
    <property type="term" value="F:oxidoreductase activity"/>
    <property type="evidence" value="ECO:0007669"/>
    <property type="project" value="InterPro"/>
</dbReference>
<reference evidence="2" key="1">
    <citation type="journal article" date="2020" name="Stud. Mycol.">
        <title>101 Dothideomycetes genomes: a test case for predicting lifestyles and emergence of pathogens.</title>
        <authorList>
            <person name="Haridas S."/>
            <person name="Albert R."/>
            <person name="Binder M."/>
            <person name="Bloem J."/>
            <person name="Labutti K."/>
            <person name="Salamov A."/>
            <person name="Andreopoulos B."/>
            <person name="Baker S."/>
            <person name="Barry K."/>
            <person name="Bills G."/>
            <person name="Bluhm B."/>
            <person name="Cannon C."/>
            <person name="Castanera R."/>
            <person name="Culley D."/>
            <person name="Daum C."/>
            <person name="Ezra D."/>
            <person name="Gonzalez J."/>
            <person name="Henrissat B."/>
            <person name="Kuo A."/>
            <person name="Liang C."/>
            <person name="Lipzen A."/>
            <person name="Lutzoni F."/>
            <person name="Magnuson J."/>
            <person name="Mondo S."/>
            <person name="Nolan M."/>
            <person name="Ohm R."/>
            <person name="Pangilinan J."/>
            <person name="Park H.-J."/>
            <person name="Ramirez L."/>
            <person name="Alfaro M."/>
            <person name="Sun H."/>
            <person name="Tritt A."/>
            <person name="Yoshinaga Y."/>
            <person name="Zwiers L.-H."/>
            <person name="Turgeon B."/>
            <person name="Goodwin S."/>
            <person name="Spatafora J."/>
            <person name="Crous P."/>
            <person name="Grigoriev I."/>
        </authorList>
    </citation>
    <scope>NUCLEOTIDE SEQUENCE</scope>
    <source>
        <strain evidence="2">CBS 113979</strain>
    </source>
</reference>
<dbReference type="OrthoDB" id="276546at2759"/>
<dbReference type="SUPFAM" id="SSF51395">
    <property type="entry name" value="FMN-linked oxidoreductases"/>
    <property type="match status" value="1"/>
</dbReference>
<dbReference type="InterPro" id="IPR045247">
    <property type="entry name" value="Oye-like"/>
</dbReference>
<gene>
    <name evidence="2" type="ORF">K402DRAFT_394284</name>
</gene>
<dbReference type="PANTHER" id="PTHR22893:SF91">
    <property type="entry name" value="NADPH DEHYDROGENASE 2-RELATED"/>
    <property type="match status" value="1"/>
</dbReference>
<dbReference type="EMBL" id="ML977159">
    <property type="protein sequence ID" value="KAF1986042.1"/>
    <property type="molecule type" value="Genomic_DNA"/>
</dbReference>
<dbReference type="Proteomes" id="UP000800041">
    <property type="component" value="Unassembled WGS sequence"/>
</dbReference>
<evidence type="ECO:0000313" key="3">
    <source>
        <dbReference type="Proteomes" id="UP000800041"/>
    </source>
</evidence>
<keyword evidence="3" id="KW-1185">Reference proteome</keyword>
<feature type="domain" description="NADH:flavin oxidoreductase/NADH oxidase N-terminal" evidence="1">
    <location>
        <begin position="1"/>
        <end position="362"/>
    </location>
</feature>
<evidence type="ECO:0000313" key="2">
    <source>
        <dbReference type="EMBL" id="KAF1986042.1"/>
    </source>
</evidence>
<accession>A0A6G1GZ09</accession>
<proteinExistence type="predicted"/>
<dbReference type="Gene3D" id="3.20.20.70">
    <property type="entry name" value="Aldolase class I"/>
    <property type="match status" value="1"/>
</dbReference>
<dbReference type="GO" id="GO:0010181">
    <property type="term" value="F:FMN binding"/>
    <property type="evidence" value="ECO:0007669"/>
    <property type="project" value="InterPro"/>
</dbReference>
<organism evidence="2 3">
    <name type="scientific">Aulographum hederae CBS 113979</name>
    <dbReference type="NCBI Taxonomy" id="1176131"/>
    <lineage>
        <taxon>Eukaryota</taxon>
        <taxon>Fungi</taxon>
        <taxon>Dikarya</taxon>
        <taxon>Ascomycota</taxon>
        <taxon>Pezizomycotina</taxon>
        <taxon>Dothideomycetes</taxon>
        <taxon>Pleosporomycetidae</taxon>
        <taxon>Aulographales</taxon>
        <taxon>Aulographaceae</taxon>
    </lineage>
</organism>
<protein>
    <submittedName>
        <fullName evidence="2">FMN-linked oxidoreductase</fullName>
    </submittedName>
</protein>
<sequence length="392" mass="43357">MFTPYSIGGSIPLRNRIVMQSITRNRCVEDNMPGEAVIQHYVERARDGVGLIVTEGTFIWLNGAQWLHTPVMFNESHAKSWRKVTDAVHKEGAKIFFQAWHPGRQQNENMPMLKESGYPVLAPSKIPATGGKYHDPPGIADHTVNITEIIDPQEIIEQFRNSVELAKQAGFDGIEILAQGGYLLQNFLHSCSNTRTDNYGGSAENRSRFLLQVVDAILSIWPPHTIGVKICPTDNIADMSIPYAEISSTYNYLIPQLVSRGLGFINLSRRGADVPPANGADFQMAESRPAGTELPVGYDPLVEFGPLVKFEGSKTALVVNHEVTVQEGERLIREGKVDLVGFGRPFIHNPDLVSRVKRGIPLALNDRGGKVYYGDGLKPEEGYNDWPVAVQA</sequence>
<dbReference type="InterPro" id="IPR001155">
    <property type="entry name" value="OxRdtase_FMN_N"/>
</dbReference>
<dbReference type="InterPro" id="IPR013785">
    <property type="entry name" value="Aldolase_TIM"/>
</dbReference>
<dbReference type="Pfam" id="PF00724">
    <property type="entry name" value="Oxidored_FMN"/>
    <property type="match status" value="1"/>
</dbReference>